<evidence type="ECO:0000256" key="2">
    <source>
        <dbReference type="ARBA" id="ARBA00022598"/>
    </source>
</evidence>
<dbReference type="InterPro" id="IPR013221">
    <property type="entry name" value="Mur_ligase_cen"/>
</dbReference>
<evidence type="ECO:0000259" key="12">
    <source>
        <dbReference type="Pfam" id="PF01225"/>
    </source>
</evidence>
<dbReference type="GO" id="GO:0051301">
    <property type="term" value="P:cell division"/>
    <property type="evidence" value="ECO:0007669"/>
    <property type="project" value="UniProtKB-KW"/>
</dbReference>
<dbReference type="Pfam" id="PF08245">
    <property type="entry name" value="Mur_ligase_M"/>
    <property type="match status" value="1"/>
</dbReference>
<dbReference type="GO" id="GO:0005737">
    <property type="term" value="C:cytoplasm"/>
    <property type="evidence" value="ECO:0007669"/>
    <property type="project" value="UniProtKB-SubCell"/>
</dbReference>
<dbReference type="UniPathway" id="UPA00219"/>
<dbReference type="InterPro" id="IPR036615">
    <property type="entry name" value="Mur_ligase_C_dom_sf"/>
</dbReference>
<proteinExistence type="inferred from homology"/>
<dbReference type="InterPro" id="IPR000713">
    <property type="entry name" value="Mur_ligase_N"/>
</dbReference>
<dbReference type="GO" id="GO:0008360">
    <property type="term" value="P:regulation of cell shape"/>
    <property type="evidence" value="ECO:0007669"/>
    <property type="project" value="UniProtKB-KW"/>
</dbReference>
<dbReference type="NCBIfam" id="TIGR01143">
    <property type="entry name" value="murF"/>
    <property type="match status" value="1"/>
</dbReference>
<keyword evidence="4 10" id="KW-0547">Nucleotide-binding</keyword>
<dbReference type="SUPFAM" id="SSF63418">
    <property type="entry name" value="MurE/MurF N-terminal domain"/>
    <property type="match status" value="1"/>
</dbReference>
<dbReference type="GO" id="GO:0009252">
    <property type="term" value="P:peptidoglycan biosynthetic process"/>
    <property type="evidence" value="ECO:0007669"/>
    <property type="project" value="UniProtKB-UniRule"/>
</dbReference>
<sequence>MIATLARASAATGAEFEGDDRPFSRPITDSRQVGEGDLFFAMRGETMDGHRFVADALAAGAAAVVVEHDLAAELPEAAGRQLIVADTRLALGLLGGHARLAWGGPLVAVTGNSGKTTVKELVKSILEVAAGDDQRVLATQGNLNTYVGVPQTLCRLRDHHRFAVVELGANHVGEIAWTAPLARPQVAVITNVTGAHAGEFGGLARIAQAKAEVLLGLAPNGVAVLNRDDRFYPLWRQMALLRGEPSMLVDFGLDPQARIGAERIVHDDDGRHRFVLRLDGQRVGEVALGLVGLHNVRNALAASAAADALGVEPAAIIEGLERVGDVGGRMTLRHGREGRRLLDDSYNANPGAFRAALETLALQPAPRWCLMGAMAELGAESAVRHAELGSYAKHLGIDALIAYGADAAPAAEAFGGACFDDWQTFVDYVEAQLPAGASVLIKGSRSMRMERLVDRLSAADAK</sequence>
<keyword evidence="5 10" id="KW-0067">ATP-binding</keyword>
<protein>
    <recommendedName>
        <fullName evidence="10 11">UDP-N-acetylmuramoyl-tripeptide--D-alanyl-D-alanine ligase</fullName>
        <ecNumber evidence="10 11">6.3.2.10</ecNumber>
    </recommendedName>
    <alternativeName>
        <fullName evidence="10">D-alanyl-D-alanine-adding enzyme</fullName>
    </alternativeName>
</protein>
<evidence type="ECO:0000313" key="16">
    <source>
        <dbReference type="Proteomes" id="UP000077875"/>
    </source>
</evidence>
<comment type="function">
    <text evidence="10 11">Involved in cell wall formation. Catalyzes the final step in the synthesis of UDP-N-acetylmuramoyl-pentapeptide, the precursor of murein.</text>
</comment>
<evidence type="ECO:0000256" key="5">
    <source>
        <dbReference type="ARBA" id="ARBA00022840"/>
    </source>
</evidence>
<dbReference type="GO" id="GO:0071555">
    <property type="term" value="P:cell wall organization"/>
    <property type="evidence" value="ECO:0007669"/>
    <property type="project" value="UniProtKB-KW"/>
</dbReference>
<feature type="domain" description="Mur ligase central" evidence="14">
    <location>
        <begin position="109"/>
        <end position="306"/>
    </location>
</feature>
<comment type="catalytic activity">
    <reaction evidence="10 11">
        <text>D-alanyl-D-alanine + UDP-N-acetyl-alpha-D-muramoyl-L-alanyl-gamma-D-glutamyl-meso-2,6-diaminopimelate + ATP = UDP-N-acetyl-alpha-D-muramoyl-L-alanyl-gamma-D-glutamyl-meso-2,6-diaminopimeloyl-D-alanyl-D-alanine + ADP + phosphate + H(+)</text>
        <dbReference type="Rhea" id="RHEA:28374"/>
        <dbReference type="ChEBI" id="CHEBI:15378"/>
        <dbReference type="ChEBI" id="CHEBI:30616"/>
        <dbReference type="ChEBI" id="CHEBI:43474"/>
        <dbReference type="ChEBI" id="CHEBI:57822"/>
        <dbReference type="ChEBI" id="CHEBI:61386"/>
        <dbReference type="ChEBI" id="CHEBI:83905"/>
        <dbReference type="ChEBI" id="CHEBI:456216"/>
        <dbReference type="EC" id="6.3.2.10"/>
    </reaction>
</comment>
<comment type="pathway">
    <text evidence="10 11">Cell wall biogenesis; peptidoglycan biosynthesis.</text>
</comment>
<evidence type="ECO:0000256" key="8">
    <source>
        <dbReference type="ARBA" id="ARBA00023306"/>
    </source>
</evidence>
<keyword evidence="7 10" id="KW-0573">Peptidoglycan synthesis</keyword>
<evidence type="ECO:0000259" key="13">
    <source>
        <dbReference type="Pfam" id="PF02875"/>
    </source>
</evidence>
<keyword evidence="6 10" id="KW-0133">Cell shape</keyword>
<dbReference type="GO" id="GO:0008766">
    <property type="term" value="F:UDP-N-acetylmuramoylalanyl-D-glutamyl-2,6-diaminopimelate-D-alanyl-D-alanine ligase activity"/>
    <property type="evidence" value="ECO:0007669"/>
    <property type="project" value="RHEA"/>
</dbReference>
<reference evidence="15 16" key="1">
    <citation type="submission" date="2016-04" db="EMBL/GenBank/DDBJ databases">
        <title>Complete Genome Sequence of Halotalea alkalilenta IHB B 13600.</title>
        <authorList>
            <person name="Swarnkar M.K."/>
            <person name="Sharma A."/>
            <person name="Kaushal K."/>
            <person name="Soni R."/>
            <person name="Rana S."/>
            <person name="Singh A.K."/>
            <person name="Gulati A."/>
        </authorList>
    </citation>
    <scope>NUCLEOTIDE SEQUENCE [LARGE SCALE GENOMIC DNA]</scope>
    <source>
        <strain evidence="15 16">IHB B 13600</strain>
    </source>
</reference>
<feature type="domain" description="Mur ligase C-terminal" evidence="13">
    <location>
        <begin position="328"/>
        <end position="445"/>
    </location>
</feature>
<dbReference type="EMBL" id="CP015243">
    <property type="protein sequence ID" value="ANF57537.1"/>
    <property type="molecule type" value="Genomic_DNA"/>
</dbReference>
<keyword evidence="9 10" id="KW-0961">Cell wall biogenesis/degradation</keyword>
<dbReference type="SUPFAM" id="SSF53623">
    <property type="entry name" value="MurD-like peptide ligases, catalytic domain"/>
    <property type="match status" value="1"/>
</dbReference>
<dbReference type="InterPro" id="IPR051046">
    <property type="entry name" value="MurCDEF_CellWall_CoF430Synth"/>
</dbReference>
<name>A0A172YEB1_9GAMM</name>
<dbReference type="Gene3D" id="3.90.190.20">
    <property type="entry name" value="Mur ligase, C-terminal domain"/>
    <property type="match status" value="1"/>
</dbReference>
<evidence type="ECO:0000256" key="10">
    <source>
        <dbReference type="HAMAP-Rule" id="MF_02019"/>
    </source>
</evidence>
<dbReference type="PANTHER" id="PTHR43024:SF1">
    <property type="entry name" value="UDP-N-ACETYLMURAMOYL-TRIPEPTIDE--D-ALANYL-D-ALANINE LIGASE"/>
    <property type="match status" value="1"/>
</dbReference>
<dbReference type="GO" id="GO:0005524">
    <property type="term" value="F:ATP binding"/>
    <property type="evidence" value="ECO:0007669"/>
    <property type="project" value="UniProtKB-UniRule"/>
</dbReference>
<evidence type="ECO:0000256" key="9">
    <source>
        <dbReference type="ARBA" id="ARBA00023316"/>
    </source>
</evidence>
<dbReference type="KEGG" id="haa:A5892_08735"/>
<dbReference type="Gene3D" id="3.40.1390.10">
    <property type="entry name" value="MurE/MurF, N-terminal domain"/>
    <property type="match status" value="1"/>
</dbReference>
<dbReference type="SUPFAM" id="SSF53244">
    <property type="entry name" value="MurD-like peptide ligases, peptide-binding domain"/>
    <property type="match status" value="1"/>
</dbReference>
<accession>A0A172YEB1</accession>
<dbReference type="AlphaFoldDB" id="A0A172YEB1"/>
<dbReference type="HAMAP" id="MF_02019">
    <property type="entry name" value="MurF"/>
    <property type="match status" value="1"/>
</dbReference>
<dbReference type="GO" id="GO:0047480">
    <property type="term" value="F:UDP-N-acetylmuramoyl-tripeptide-D-alanyl-D-alanine ligase activity"/>
    <property type="evidence" value="ECO:0007669"/>
    <property type="project" value="UniProtKB-UniRule"/>
</dbReference>
<dbReference type="InterPro" id="IPR035911">
    <property type="entry name" value="MurE/MurF_N"/>
</dbReference>
<keyword evidence="8 10" id="KW-0131">Cell cycle</keyword>
<evidence type="ECO:0000256" key="3">
    <source>
        <dbReference type="ARBA" id="ARBA00022618"/>
    </source>
</evidence>
<dbReference type="Proteomes" id="UP000077875">
    <property type="component" value="Chromosome"/>
</dbReference>
<evidence type="ECO:0000256" key="4">
    <source>
        <dbReference type="ARBA" id="ARBA00022741"/>
    </source>
</evidence>
<evidence type="ECO:0000256" key="7">
    <source>
        <dbReference type="ARBA" id="ARBA00022984"/>
    </source>
</evidence>
<dbReference type="Pfam" id="PF02875">
    <property type="entry name" value="Mur_ligase_C"/>
    <property type="match status" value="1"/>
</dbReference>
<evidence type="ECO:0000256" key="1">
    <source>
        <dbReference type="ARBA" id="ARBA00022490"/>
    </source>
</evidence>
<dbReference type="Pfam" id="PF01225">
    <property type="entry name" value="Mur_ligase"/>
    <property type="match status" value="1"/>
</dbReference>
<dbReference type="RefSeq" id="WP_064122480.1">
    <property type="nucleotide sequence ID" value="NZ_CP015243.1"/>
</dbReference>
<evidence type="ECO:0000256" key="11">
    <source>
        <dbReference type="RuleBase" id="RU004136"/>
    </source>
</evidence>
<keyword evidence="3 10" id="KW-0132">Cell division</keyword>
<keyword evidence="16" id="KW-1185">Reference proteome</keyword>
<organism evidence="15 16">
    <name type="scientific">Halotalea alkalilenta</name>
    <dbReference type="NCBI Taxonomy" id="376489"/>
    <lineage>
        <taxon>Bacteria</taxon>
        <taxon>Pseudomonadati</taxon>
        <taxon>Pseudomonadota</taxon>
        <taxon>Gammaproteobacteria</taxon>
        <taxon>Oceanospirillales</taxon>
        <taxon>Halomonadaceae</taxon>
        <taxon>Halotalea</taxon>
    </lineage>
</organism>
<dbReference type="PANTHER" id="PTHR43024">
    <property type="entry name" value="UDP-N-ACETYLMURAMOYL-TRIPEPTIDE--D-ALANYL-D-ALANINE LIGASE"/>
    <property type="match status" value="1"/>
</dbReference>
<comment type="similarity">
    <text evidence="10">Belongs to the MurCDEF family. MurF subfamily.</text>
</comment>
<keyword evidence="2 10" id="KW-0436">Ligase</keyword>
<dbReference type="InterPro" id="IPR036565">
    <property type="entry name" value="Mur-like_cat_sf"/>
</dbReference>
<dbReference type="InterPro" id="IPR004101">
    <property type="entry name" value="Mur_ligase_C"/>
</dbReference>
<dbReference type="InterPro" id="IPR005863">
    <property type="entry name" value="UDP-N-AcMur_synth"/>
</dbReference>
<dbReference type="Gene3D" id="3.40.1190.10">
    <property type="entry name" value="Mur-like, catalytic domain"/>
    <property type="match status" value="1"/>
</dbReference>
<dbReference type="STRING" id="376489.A5892_08735"/>
<evidence type="ECO:0000313" key="15">
    <source>
        <dbReference type="EMBL" id="ANF57537.1"/>
    </source>
</evidence>
<dbReference type="EC" id="6.3.2.10" evidence="10 11"/>
<comment type="subcellular location">
    <subcellularLocation>
        <location evidence="10 11">Cytoplasm</location>
    </subcellularLocation>
</comment>
<feature type="domain" description="Mur ligase N-terminal catalytic" evidence="12">
    <location>
        <begin position="28"/>
        <end position="94"/>
    </location>
</feature>
<evidence type="ECO:0000256" key="6">
    <source>
        <dbReference type="ARBA" id="ARBA00022960"/>
    </source>
</evidence>
<comment type="caution">
    <text evidence="10">Lacks conserved residue(s) required for the propagation of feature annotation.</text>
</comment>
<keyword evidence="1 10" id="KW-0963">Cytoplasm</keyword>
<gene>
    <name evidence="10" type="primary">murF</name>
    <name evidence="15" type="ORF">A5892_08735</name>
</gene>
<evidence type="ECO:0000259" key="14">
    <source>
        <dbReference type="Pfam" id="PF08245"/>
    </source>
</evidence>